<evidence type="ECO:0000313" key="1">
    <source>
        <dbReference type="EMBL" id="TNN56181.1"/>
    </source>
</evidence>
<dbReference type="EMBL" id="SRLO01000434">
    <property type="protein sequence ID" value="TNN56181.1"/>
    <property type="molecule type" value="Genomic_DNA"/>
</dbReference>
<protein>
    <submittedName>
        <fullName evidence="1">Uncharacterized protein</fullName>
    </submittedName>
</protein>
<dbReference type="Proteomes" id="UP000314294">
    <property type="component" value="Unassembled WGS sequence"/>
</dbReference>
<gene>
    <name evidence="1" type="ORF">EYF80_033557</name>
</gene>
<sequence>MDNCETWFECTSGFCAAAPTTVLQYPDEQMERPFCFHPRNTTRVAGAGCGSNTLSSACQPECSSASCGAFTDDDMLLFCSDAHR</sequence>
<accession>A0A4Z2GS94</accession>
<dbReference type="AlphaFoldDB" id="A0A4Z2GS94"/>
<keyword evidence="2" id="KW-1185">Reference proteome</keyword>
<reference evidence="1 2" key="1">
    <citation type="submission" date="2019-03" db="EMBL/GenBank/DDBJ databases">
        <title>First draft genome of Liparis tanakae, snailfish: a comprehensive survey of snailfish specific genes.</title>
        <authorList>
            <person name="Kim W."/>
            <person name="Song I."/>
            <person name="Jeong J.-H."/>
            <person name="Kim D."/>
            <person name="Kim S."/>
            <person name="Ryu S."/>
            <person name="Song J.Y."/>
            <person name="Lee S.K."/>
        </authorList>
    </citation>
    <scope>NUCLEOTIDE SEQUENCE [LARGE SCALE GENOMIC DNA]</scope>
    <source>
        <tissue evidence="1">Muscle</tissue>
    </source>
</reference>
<proteinExistence type="predicted"/>
<organism evidence="1 2">
    <name type="scientific">Liparis tanakae</name>
    <name type="common">Tanaka's snailfish</name>
    <dbReference type="NCBI Taxonomy" id="230148"/>
    <lineage>
        <taxon>Eukaryota</taxon>
        <taxon>Metazoa</taxon>
        <taxon>Chordata</taxon>
        <taxon>Craniata</taxon>
        <taxon>Vertebrata</taxon>
        <taxon>Euteleostomi</taxon>
        <taxon>Actinopterygii</taxon>
        <taxon>Neopterygii</taxon>
        <taxon>Teleostei</taxon>
        <taxon>Neoteleostei</taxon>
        <taxon>Acanthomorphata</taxon>
        <taxon>Eupercaria</taxon>
        <taxon>Perciformes</taxon>
        <taxon>Cottioidei</taxon>
        <taxon>Cottales</taxon>
        <taxon>Liparidae</taxon>
        <taxon>Liparis</taxon>
    </lineage>
</organism>
<comment type="caution">
    <text evidence="1">The sequence shown here is derived from an EMBL/GenBank/DDBJ whole genome shotgun (WGS) entry which is preliminary data.</text>
</comment>
<evidence type="ECO:0000313" key="2">
    <source>
        <dbReference type="Proteomes" id="UP000314294"/>
    </source>
</evidence>
<name>A0A4Z2GS94_9TELE</name>